<dbReference type="AlphaFoldDB" id="A0A370BU62"/>
<dbReference type="Proteomes" id="UP000253845">
    <property type="component" value="Unassembled WGS sequence"/>
</dbReference>
<evidence type="ECO:0000313" key="3">
    <source>
        <dbReference type="Proteomes" id="UP000253845"/>
    </source>
</evidence>
<evidence type="ECO:0000313" key="2">
    <source>
        <dbReference type="EMBL" id="RDH19083.1"/>
    </source>
</evidence>
<accession>A0A370BU62</accession>
<gene>
    <name evidence="2" type="ORF">M747DRAFT_65636</name>
</gene>
<feature type="transmembrane region" description="Helical" evidence="1">
    <location>
        <begin position="95"/>
        <end position="115"/>
    </location>
</feature>
<sequence length="128" mass="14023">MLGTPYISEQVLVRPPEAYTGGPGQPFVAEERSLYFVVLPCVPCMANSSFAPKAARRSDLGQRLSTCPGPPNGRVLIGWDEGVIKDQPTRWPVHYISFSLLLQFFPTGIAFSLFGSPYRPVSAYLSSV</sequence>
<keyword evidence="1" id="KW-0812">Transmembrane</keyword>
<dbReference type="EMBL" id="KZ851920">
    <property type="protein sequence ID" value="RDH19083.1"/>
    <property type="molecule type" value="Genomic_DNA"/>
</dbReference>
<protein>
    <submittedName>
        <fullName evidence="2">Uncharacterized protein</fullName>
    </submittedName>
</protein>
<keyword evidence="1" id="KW-1133">Transmembrane helix</keyword>
<dbReference type="VEuPathDB" id="FungiDB:M747DRAFT_65636"/>
<name>A0A370BU62_ASPNG</name>
<organism evidence="2 3">
    <name type="scientific">Aspergillus niger ATCC 13496</name>
    <dbReference type="NCBI Taxonomy" id="1353008"/>
    <lineage>
        <taxon>Eukaryota</taxon>
        <taxon>Fungi</taxon>
        <taxon>Dikarya</taxon>
        <taxon>Ascomycota</taxon>
        <taxon>Pezizomycotina</taxon>
        <taxon>Eurotiomycetes</taxon>
        <taxon>Eurotiomycetidae</taxon>
        <taxon>Eurotiales</taxon>
        <taxon>Aspergillaceae</taxon>
        <taxon>Aspergillus</taxon>
        <taxon>Aspergillus subgen. Circumdati</taxon>
    </lineage>
</organism>
<keyword evidence="1" id="KW-0472">Membrane</keyword>
<reference evidence="2 3" key="1">
    <citation type="submission" date="2018-07" db="EMBL/GenBank/DDBJ databases">
        <title>Section-level genome sequencing of Aspergillus section Nigri to investigate inter- and intra-species variation.</title>
        <authorList>
            <consortium name="DOE Joint Genome Institute"/>
            <person name="Vesth T.C."/>
            <person name="Nybo J.L."/>
            <person name="Theobald S."/>
            <person name="Frisvad J.C."/>
            <person name="Larsen T.O."/>
            <person name="Nielsen K.F."/>
            <person name="Hoof J.B."/>
            <person name="Brandl J."/>
            <person name="Salamov A."/>
            <person name="Riley R."/>
            <person name="Gladden J.M."/>
            <person name="Phatale P."/>
            <person name="Nielsen M.T."/>
            <person name="Lyhne E.K."/>
            <person name="Kogle M.E."/>
            <person name="Strasser K."/>
            <person name="McDonnell E."/>
            <person name="Barry K."/>
            <person name="Clum A."/>
            <person name="Chen C."/>
            <person name="Nolan M."/>
            <person name="Sandor L."/>
            <person name="Kuo A."/>
            <person name="Lipzen A."/>
            <person name="Hainaut M."/>
            <person name="Drula E."/>
            <person name="Tsang A."/>
            <person name="Magnuson J.K."/>
            <person name="Henrissat B."/>
            <person name="Wiebenga A."/>
            <person name="Simmons B.A."/>
            <person name="Makela M.R."/>
            <person name="De vries R.P."/>
            <person name="Grigoriev I.V."/>
            <person name="Mortensen U.H."/>
            <person name="Baker S.E."/>
            <person name="Andersen M.R."/>
        </authorList>
    </citation>
    <scope>NUCLEOTIDE SEQUENCE [LARGE SCALE GENOMIC DNA]</scope>
    <source>
        <strain evidence="2 3">ATCC 13496</strain>
    </source>
</reference>
<proteinExistence type="predicted"/>
<evidence type="ECO:0000256" key="1">
    <source>
        <dbReference type="SAM" id="Phobius"/>
    </source>
</evidence>